<dbReference type="Pfam" id="PF00168">
    <property type="entry name" value="C2"/>
    <property type="match status" value="1"/>
</dbReference>
<protein>
    <recommendedName>
        <fullName evidence="2">C2 domain-containing protein</fullName>
    </recommendedName>
</protein>
<sequence length="340" mass="38111">MSAPLYQLLEMNIISAQDLAQVSNPVQAYAVAWVHPDRKLTTQIDQEEGTNPTWNEKFVFRVDDNFLSNENSVITVQVYSSAWPRDVLIGTVGVLVGNILPPNRKPKLRFVALQIRRPSGRPQGILNVGATLLRGTMPGNTMPLYSQLSDPYSEENSLLTMQHCQSEEDSTFTDYTNHGYGYHRQDSEVGVQKGRLFNEERPSPSVVAAAIMKRCYPMPPPPLESSELDGWSESNSNATEGMNKKIRKWRNELSPAYEDCDDERQKLMKPTPRPTPRPTQKRVVGKTPRPGCRPYSCFGTMFGLEISVTVGGGRSRRKRTTAGKGRLSRDSQLTFDDSSV</sequence>
<evidence type="ECO:0000313" key="3">
    <source>
        <dbReference type="EMBL" id="KAL2345820.1"/>
    </source>
</evidence>
<dbReference type="EMBL" id="JBGMDY010000002">
    <property type="protein sequence ID" value="KAL2345820.1"/>
    <property type="molecule type" value="Genomic_DNA"/>
</dbReference>
<dbReference type="PROSITE" id="PS50004">
    <property type="entry name" value="C2"/>
    <property type="match status" value="1"/>
</dbReference>
<dbReference type="PANTHER" id="PTHR32246">
    <property type="entry name" value="INGRESSION PROTEIN FIC1"/>
    <property type="match status" value="1"/>
</dbReference>
<evidence type="ECO:0000259" key="2">
    <source>
        <dbReference type="PROSITE" id="PS50004"/>
    </source>
</evidence>
<evidence type="ECO:0000313" key="4">
    <source>
        <dbReference type="Proteomes" id="UP001603857"/>
    </source>
</evidence>
<feature type="region of interest" description="Disordered" evidence="1">
    <location>
        <begin position="311"/>
        <end position="340"/>
    </location>
</feature>
<feature type="compositionally biased region" description="Polar residues" evidence="1">
    <location>
        <begin position="330"/>
        <end position="340"/>
    </location>
</feature>
<dbReference type="PANTHER" id="PTHR32246:SF83">
    <property type="entry name" value="CALCIUM-DEPENDENT LIPID-BINDING (CALB DOMAIN) FAMILY PROTEIN"/>
    <property type="match status" value="1"/>
</dbReference>
<dbReference type="InterPro" id="IPR044750">
    <property type="entry name" value="C2_SRC2/BAP"/>
</dbReference>
<name>A0ABD1NCH8_9FABA</name>
<accession>A0ABD1NCH8</accession>
<dbReference type="Proteomes" id="UP001603857">
    <property type="component" value="Unassembled WGS sequence"/>
</dbReference>
<proteinExistence type="predicted"/>
<dbReference type="InterPro" id="IPR035892">
    <property type="entry name" value="C2_domain_sf"/>
</dbReference>
<dbReference type="Gene3D" id="2.60.40.150">
    <property type="entry name" value="C2 domain"/>
    <property type="match status" value="1"/>
</dbReference>
<comment type="caution">
    <text evidence="3">The sequence shown here is derived from an EMBL/GenBank/DDBJ whole genome shotgun (WGS) entry which is preliminary data.</text>
</comment>
<keyword evidence="4" id="KW-1185">Reference proteome</keyword>
<feature type="region of interest" description="Disordered" evidence="1">
    <location>
        <begin position="224"/>
        <end position="288"/>
    </location>
</feature>
<dbReference type="CDD" id="cd04051">
    <property type="entry name" value="C2_SRC2_like"/>
    <property type="match status" value="1"/>
</dbReference>
<dbReference type="SMART" id="SM00239">
    <property type="entry name" value="C2"/>
    <property type="match status" value="1"/>
</dbReference>
<organism evidence="3 4">
    <name type="scientific">Flemingia macrophylla</name>
    <dbReference type="NCBI Taxonomy" id="520843"/>
    <lineage>
        <taxon>Eukaryota</taxon>
        <taxon>Viridiplantae</taxon>
        <taxon>Streptophyta</taxon>
        <taxon>Embryophyta</taxon>
        <taxon>Tracheophyta</taxon>
        <taxon>Spermatophyta</taxon>
        <taxon>Magnoliopsida</taxon>
        <taxon>eudicotyledons</taxon>
        <taxon>Gunneridae</taxon>
        <taxon>Pentapetalae</taxon>
        <taxon>rosids</taxon>
        <taxon>fabids</taxon>
        <taxon>Fabales</taxon>
        <taxon>Fabaceae</taxon>
        <taxon>Papilionoideae</taxon>
        <taxon>50 kb inversion clade</taxon>
        <taxon>NPAAA clade</taxon>
        <taxon>indigoferoid/millettioid clade</taxon>
        <taxon>Phaseoleae</taxon>
        <taxon>Flemingia</taxon>
    </lineage>
</organism>
<evidence type="ECO:0000256" key="1">
    <source>
        <dbReference type="SAM" id="MobiDB-lite"/>
    </source>
</evidence>
<gene>
    <name evidence="3" type="ORF">Fmac_007105</name>
</gene>
<dbReference type="InterPro" id="IPR000008">
    <property type="entry name" value="C2_dom"/>
</dbReference>
<feature type="domain" description="C2" evidence="2">
    <location>
        <begin position="1"/>
        <end position="110"/>
    </location>
</feature>
<reference evidence="3 4" key="1">
    <citation type="submission" date="2024-08" db="EMBL/GenBank/DDBJ databases">
        <title>Insights into the chromosomal genome structure of Flemingia macrophylla.</title>
        <authorList>
            <person name="Ding Y."/>
            <person name="Zhao Y."/>
            <person name="Bi W."/>
            <person name="Wu M."/>
            <person name="Zhao G."/>
            <person name="Gong Y."/>
            <person name="Li W."/>
            <person name="Zhang P."/>
        </authorList>
    </citation>
    <scope>NUCLEOTIDE SEQUENCE [LARGE SCALE GENOMIC DNA]</scope>
    <source>
        <strain evidence="3">DYQJB</strain>
        <tissue evidence="3">Leaf</tissue>
    </source>
</reference>
<dbReference type="SUPFAM" id="SSF49562">
    <property type="entry name" value="C2 domain (Calcium/lipid-binding domain, CaLB)"/>
    <property type="match status" value="1"/>
</dbReference>
<dbReference type="AlphaFoldDB" id="A0ABD1NCH8"/>